<protein>
    <recommendedName>
        <fullName evidence="8">Amino acid permease/ SLC12A domain-containing protein</fullName>
    </recommendedName>
</protein>
<evidence type="ECO:0000256" key="1">
    <source>
        <dbReference type="ARBA" id="ARBA00004141"/>
    </source>
</evidence>
<dbReference type="Proteomes" id="UP001500016">
    <property type="component" value="Unassembled WGS sequence"/>
</dbReference>
<dbReference type="InterPro" id="IPR002293">
    <property type="entry name" value="AA/rel_permease1"/>
</dbReference>
<organism evidence="6 7">
    <name type="scientific">Streptomyces albiaxialis</name>
    <dbReference type="NCBI Taxonomy" id="329523"/>
    <lineage>
        <taxon>Bacteria</taxon>
        <taxon>Bacillati</taxon>
        <taxon>Actinomycetota</taxon>
        <taxon>Actinomycetes</taxon>
        <taxon>Kitasatosporales</taxon>
        <taxon>Streptomycetaceae</taxon>
        <taxon>Streptomyces</taxon>
    </lineage>
</organism>
<evidence type="ECO:0000313" key="7">
    <source>
        <dbReference type="Proteomes" id="UP001500016"/>
    </source>
</evidence>
<gene>
    <name evidence="6" type="ORF">GCM10009801_20390</name>
</gene>
<comment type="subcellular location">
    <subcellularLocation>
        <location evidence="1">Membrane</location>
        <topology evidence="1">Multi-pass membrane protein</topology>
    </subcellularLocation>
</comment>
<evidence type="ECO:0000313" key="6">
    <source>
        <dbReference type="EMBL" id="GAA2070010.1"/>
    </source>
</evidence>
<feature type="transmembrane region" description="Helical" evidence="5">
    <location>
        <begin position="26"/>
        <end position="44"/>
    </location>
</feature>
<evidence type="ECO:0008006" key="8">
    <source>
        <dbReference type="Google" id="ProtNLM"/>
    </source>
</evidence>
<keyword evidence="2 5" id="KW-0812">Transmembrane</keyword>
<evidence type="ECO:0000256" key="4">
    <source>
        <dbReference type="ARBA" id="ARBA00023136"/>
    </source>
</evidence>
<evidence type="ECO:0000256" key="2">
    <source>
        <dbReference type="ARBA" id="ARBA00022692"/>
    </source>
</evidence>
<evidence type="ECO:0000256" key="5">
    <source>
        <dbReference type="SAM" id="Phobius"/>
    </source>
</evidence>
<feature type="transmembrane region" description="Helical" evidence="5">
    <location>
        <begin position="56"/>
        <end position="77"/>
    </location>
</feature>
<dbReference type="Gene3D" id="1.20.1740.10">
    <property type="entry name" value="Amino acid/polyamine transporter I"/>
    <property type="match status" value="1"/>
</dbReference>
<name>A0ABN2VRB1_9ACTN</name>
<proteinExistence type="predicted"/>
<evidence type="ECO:0000256" key="3">
    <source>
        <dbReference type="ARBA" id="ARBA00022989"/>
    </source>
</evidence>
<keyword evidence="4 5" id="KW-0472">Membrane</keyword>
<comment type="caution">
    <text evidence="6">The sequence shown here is derived from an EMBL/GenBank/DDBJ whole genome shotgun (WGS) entry which is preliminary data.</text>
</comment>
<sequence length="136" mass="14646">MGNVTYWVLFMSTLGAVVPGLGEGDTVLAVVVSSLGLWGFFFLVRRGVKEATAINRIVTVAKIVPIVVFIVLALFYLDTGVFADNFSGSADAGSLFEQVRGTMLATVFVWPPPTCRPSSAPRTSRWPASRRAYASI</sequence>
<dbReference type="EMBL" id="BAAAPE010000005">
    <property type="protein sequence ID" value="GAA2070010.1"/>
    <property type="molecule type" value="Genomic_DNA"/>
</dbReference>
<keyword evidence="3 5" id="KW-1133">Transmembrane helix</keyword>
<keyword evidence="7" id="KW-1185">Reference proteome</keyword>
<accession>A0ABN2VRB1</accession>
<reference evidence="6 7" key="1">
    <citation type="journal article" date="2019" name="Int. J. Syst. Evol. Microbiol.">
        <title>The Global Catalogue of Microorganisms (GCM) 10K type strain sequencing project: providing services to taxonomists for standard genome sequencing and annotation.</title>
        <authorList>
            <consortium name="The Broad Institute Genomics Platform"/>
            <consortium name="The Broad Institute Genome Sequencing Center for Infectious Disease"/>
            <person name="Wu L."/>
            <person name="Ma J."/>
        </authorList>
    </citation>
    <scope>NUCLEOTIDE SEQUENCE [LARGE SCALE GENOMIC DNA]</scope>
    <source>
        <strain evidence="6 7">JCM 15478</strain>
    </source>
</reference>
<dbReference type="Pfam" id="PF13520">
    <property type="entry name" value="AA_permease_2"/>
    <property type="match status" value="1"/>
</dbReference>